<reference evidence="2" key="1">
    <citation type="journal article" date="2015" name="PLoS ONE">
        <title>Comprehensive Evaluation of Toxoplasma gondii VEG and Neospora caninum LIV Genomes with Tachyzoite Stage Transcriptome and Proteome Defines Novel Transcript Features.</title>
        <authorList>
            <person name="Ramaprasad A."/>
            <person name="Mourier T."/>
            <person name="Naeem R."/>
            <person name="Malas T.B."/>
            <person name="Moussa E."/>
            <person name="Panigrahi A."/>
            <person name="Vermont S.J."/>
            <person name="Otto T.D."/>
            <person name="Wastling J."/>
            <person name="Pain A."/>
        </authorList>
    </citation>
    <scope>NUCLEOTIDE SEQUENCE</scope>
    <source>
        <strain evidence="2">VEG</strain>
    </source>
</reference>
<name>A0A0F7V076_TOXGV</name>
<keyword evidence="1" id="KW-0812">Transmembrane</keyword>
<dbReference type="EMBL" id="LN714499">
    <property type="protein sequence ID" value="CEL75763.1"/>
    <property type="molecule type" value="Genomic_DNA"/>
</dbReference>
<organism evidence="2">
    <name type="scientific">Toxoplasma gondii (strain ATCC 50861 / VEG)</name>
    <dbReference type="NCBI Taxonomy" id="432359"/>
    <lineage>
        <taxon>Eukaryota</taxon>
        <taxon>Sar</taxon>
        <taxon>Alveolata</taxon>
        <taxon>Apicomplexa</taxon>
        <taxon>Conoidasida</taxon>
        <taxon>Coccidia</taxon>
        <taxon>Eucoccidiorida</taxon>
        <taxon>Eimeriorina</taxon>
        <taxon>Sarcocystidae</taxon>
        <taxon>Toxoplasma</taxon>
    </lineage>
</organism>
<keyword evidence="1" id="KW-1133">Transmembrane helix</keyword>
<evidence type="ECO:0000256" key="1">
    <source>
        <dbReference type="SAM" id="Phobius"/>
    </source>
</evidence>
<keyword evidence="1" id="KW-0472">Membrane</keyword>
<feature type="transmembrane region" description="Helical" evidence="1">
    <location>
        <begin position="27"/>
        <end position="45"/>
    </location>
</feature>
<evidence type="ECO:0000313" key="2">
    <source>
        <dbReference type="EMBL" id="CEL75763.1"/>
    </source>
</evidence>
<feature type="transmembrane region" description="Helical" evidence="1">
    <location>
        <begin position="874"/>
        <end position="900"/>
    </location>
</feature>
<gene>
    <name evidence="2" type="ORF">BN1205_081210</name>
</gene>
<protein>
    <submittedName>
        <fullName evidence="2">Rhoptry neck protein, putative</fullName>
    </submittedName>
</protein>
<feature type="transmembrane region" description="Helical" evidence="1">
    <location>
        <begin position="920"/>
        <end position="939"/>
    </location>
</feature>
<feature type="transmembrane region" description="Helical" evidence="1">
    <location>
        <begin position="945"/>
        <end position="968"/>
    </location>
</feature>
<accession>A0A0F7V076</accession>
<dbReference type="AlphaFoldDB" id="A0A0F7V076"/>
<sequence length="1063" mass="119093">MGSNRVDVVGCAEAEGSMKALASLRTLCLAFLFGVTVTLGQQLLLCSKAALARPLGDGMGDDQSVVQPMVSRSTVANTAKHEPDTFVTERRRAGATAMRTAGPTSSKSNAQTSAAAWVETEENNYPVSTAPSEKGMDSLLGLISDRKYNSPSPNLVNDGREFAKQFEDSDEQFPLEQQVTADLTPEQARAQMLENNLDELRSMLEDPALHVAVNDVQQQIEIFRQAGVPLEASVTMTHNLNRLHVTRCQSRNNQMVIPCRWKDTTFFEELSNETNPGLTDEEQLEKRVKFHKLENAFNTVTGLGVLLGGPAEESVARLYSDFRLGAVGTKVLKQYGLENLMNLATSHQAGSTASWDRTDIDTKLAKHHHYGSALRVRLYIMALLPQFTPHREGILSPVDFIREAFAGERSYAMSTARLKPLLSDDLVILGVPKGFSFLWLFEFLLEEVLSRQLPEGWRDIVMDAFTFTAHSAALMQVVNYHSLFRDRTLNDLQEASYLATPPAFSIEDQSVMKRCDEQIYEWSRFGFSPDVLEADLHNETFKGKWENLRLETMPTPDTHQWWRRLHRAILDSLEIYQAHERHLKGMSDNLYTLVEDTIKNLQDGSSRDDTIFFGRIARGARESVGQKMWRGVKTFFLDLVRDVPGSDHAVWFGVGFNFPRIFQILRKMKEIALHAAGDQGSAILLDEAFVELVQETVAVRAQTFRRQPPTTLRNIGVIGLRPDYANLDTEQRSMEYQLSMCADHCVSLWEQILGFIYPYVLNPSLLTDYEKSFGTGHAIKKLDDPSYVNSFRYIFANDASLNFFEHNTPQDTRKALVSLKSGQAFMYANMMRFAGIAFEQLSMPYLAVSLQRQAPFMGQMVKDWVAKRSRSRKLAIVSVLSLGLIFAYTLLSALDIAQFLTDSGMKAIEDCSWNPIMQQMACVVVAGSGSLVAPTFAALSDVFKVGLYSGIGSTLIAASVVGNAYMIIRSQSRTILRTEMAIKNVAVKLWKQMRKYFSWVTRFTKRRKAILSTMMARATALAKNKKPRSETAATMTRSGDSVMDMLLQGVSPATPQRAQDGSR</sequence>
<proteinExistence type="predicted"/>